<evidence type="ECO:0000256" key="5">
    <source>
        <dbReference type="ARBA" id="ARBA00022741"/>
    </source>
</evidence>
<evidence type="ECO:0000256" key="3">
    <source>
        <dbReference type="ARBA" id="ARBA00022553"/>
    </source>
</evidence>
<evidence type="ECO:0000256" key="11">
    <source>
        <dbReference type="SAM" id="MobiDB-lite"/>
    </source>
</evidence>
<evidence type="ECO:0000313" key="13">
    <source>
        <dbReference type="EMBL" id="KAK1652667.1"/>
    </source>
</evidence>
<accession>A0AAD8WFW6</accession>
<evidence type="ECO:0000256" key="6">
    <source>
        <dbReference type="ARBA" id="ARBA00022777"/>
    </source>
</evidence>
<feature type="domain" description="Protein kinase" evidence="12">
    <location>
        <begin position="26"/>
        <end position="323"/>
    </location>
</feature>
<dbReference type="GO" id="GO:0005524">
    <property type="term" value="F:ATP binding"/>
    <property type="evidence" value="ECO:0007669"/>
    <property type="project" value="UniProtKB-UniRule"/>
</dbReference>
<dbReference type="PROSITE" id="PS00107">
    <property type="entry name" value="PROTEIN_KINASE_ATP"/>
    <property type="match status" value="1"/>
</dbReference>
<dbReference type="InterPro" id="IPR050108">
    <property type="entry name" value="CDK"/>
</dbReference>
<dbReference type="EMBL" id="JAUUTY010000004">
    <property type="protein sequence ID" value="KAK1652667.1"/>
    <property type="molecule type" value="Genomic_DNA"/>
</dbReference>
<keyword evidence="7 9" id="KW-0067">ATP-binding</keyword>
<protein>
    <recommendedName>
        <fullName evidence="2">[RNA-polymerase]-subunit kinase</fullName>
        <ecNumber evidence="2">2.7.11.23</ecNumber>
    </recommendedName>
</protein>
<dbReference type="InterPro" id="IPR011009">
    <property type="entry name" value="Kinase-like_dom_sf"/>
</dbReference>
<evidence type="ECO:0000259" key="12">
    <source>
        <dbReference type="PROSITE" id="PS50011"/>
    </source>
</evidence>
<name>A0AAD8WFW6_LOLMU</name>
<dbReference type="Proteomes" id="UP001231189">
    <property type="component" value="Unassembled WGS sequence"/>
</dbReference>
<evidence type="ECO:0000256" key="4">
    <source>
        <dbReference type="ARBA" id="ARBA00022679"/>
    </source>
</evidence>
<feature type="region of interest" description="Disordered" evidence="11">
    <location>
        <begin position="1"/>
        <end position="23"/>
    </location>
</feature>
<keyword evidence="5 9" id="KW-0547">Nucleotide-binding</keyword>
<dbReference type="Gene3D" id="3.30.200.20">
    <property type="entry name" value="Phosphorylase Kinase, domain 1"/>
    <property type="match status" value="1"/>
</dbReference>
<dbReference type="GO" id="GO:0008353">
    <property type="term" value="F:RNA polymerase II CTD heptapeptide repeat kinase activity"/>
    <property type="evidence" value="ECO:0007669"/>
    <property type="project" value="UniProtKB-EC"/>
</dbReference>
<dbReference type="GO" id="GO:0005634">
    <property type="term" value="C:nucleus"/>
    <property type="evidence" value="ECO:0007669"/>
    <property type="project" value="TreeGrafter"/>
</dbReference>
<proteinExistence type="inferred from homology"/>
<comment type="caution">
    <text evidence="13">The sequence shown here is derived from an EMBL/GenBank/DDBJ whole genome shotgun (WGS) entry which is preliminary data.</text>
</comment>
<gene>
    <name evidence="13" type="ORF">QYE76_070472</name>
</gene>
<evidence type="ECO:0000256" key="10">
    <source>
        <dbReference type="RuleBase" id="RU000304"/>
    </source>
</evidence>
<evidence type="ECO:0000256" key="7">
    <source>
        <dbReference type="ARBA" id="ARBA00022840"/>
    </source>
</evidence>
<dbReference type="SMART" id="SM00220">
    <property type="entry name" value="S_TKc"/>
    <property type="match status" value="1"/>
</dbReference>
<dbReference type="InterPro" id="IPR000719">
    <property type="entry name" value="Prot_kinase_dom"/>
</dbReference>
<keyword evidence="10" id="KW-0723">Serine/threonine-protein kinase</keyword>
<keyword evidence="14" id="KW-1185">Reference proteome</keyword>
<organism evidence="13 14">
    <name type="scientific">Lolium multiflorum</name>
    <name type="common">Italian ryegrass</name>
    <name type="synonym">Lolium perenne subsp. multiflorum</name>
    <dbReference type="NCBI Taxonomy" id="4521"/>
    <lineage>
        <taxon>Eukaryota</taxon>
        <taxon>Viridiplantae</taxon>
        <taxon>Streptophyta</taxon>
        <taxon>Embryophyta</taxon>
        <taxon>Tracheophyta</taxon>
        <taxon>Spermatophyta</taxon>
        <taxon>Magnoliopsida</taxon>
        <taxon>Liliopsida</taxon>
        <taxon>Poales</taxon>
        <taxon>Poaceae</taxon>
        <taxon>BOP clade</taxon>
        <taxon>Pooideae</taxon>
        <taxon>Poodae</taxon>
        <taxon>Poeae</taxon>
        <taxon>Poeae Chloroplast Group 2 (Poeae type)</taxon>
        <taxon>Loliodinae</taxon>
        <taxon>Loliinae</taxon>
        <taxon>Lolium</taxon>
    </lineage>
</organism>
<sequence length="368" mass="40332">MAARKRPAAGNGTTAQGRKRSRTDEYDDVACLGEGGFGAVVMARNRATGKTVAIKRLSTPSATSVSDLQREAGFLRACSGNPYVVGFEDLVVHPATGRLSLVMEHVAGPNLHYFLWDRRHGQPMPESMVRAFMWKLLTGVKMMHARHVVHRDIKPANILVGQDGELVKICDLGLAVSMVEPPPYTLAGTPFYTAPEMLLQKPDYDTLVDTWSLGCVMAEMLAGGKALFPLGEDDYVDEISQLWNIIRVLGMPDERTWPGFDSLPLAMALQLLPLPAGHEHNRLRDLFPEEKLSHEGFQVLQGLLTCNPDKRLTAAKALKHPWFAAPRPAAAAVALPRKKATPLSFIPPAAPEKNVLKNPVAMWNAQPV</sequence>
<evidence type="ECO:0000256" key="8">
    <source>
        <dbReference type="ARBA" id="ARBA00049280"/>
    </source>
</evidence>
<feature type="binding site" evidence="9">
    <location>
        <position position="55"/>
    </location>
    <ligand>
        <name>ATP</name>
        <dbReference type="ChEBI" id="CHEBI:30616"/>
    </ligand>
</feature>
<dbReference type="FunFam" id="1.10.510.10:FF:000790">
    <property type="entry name" value="Cyclin-dependent kinase G-1"/>
    <property type="match status" value="1"/>
</dbReference>
<dbReference type="GO" id="GO:0007346">
    <property type="term" value="P:regulation of mitotic cell cycle"/>
    <property type="evidence" value="ECO:0007669"/>
    <property type="project" value="TreeGrafter"/>
</dbReference>
<keyword evidence="4" id="KW-0808">Transferase</keyword>
<dbReference type="InterPro" id="IPR008271">
    <property type="entry name" value="Ser/Thr_kinase_AS"/>
</dbReference>
<dbReference type="Gene3D" id="1.10.510.10">
    <property type="entry name" value="Transferase(Phosphotransferase) domain 1"/>
    <property type="match status" value="1"/>
</dbReference>
<dbReference type="PANTHER" id="PTHR24056:SF569">
    <property type="entry name" value="PROTEIN KINASE DOMAIN-CONTAINING PROTEIN"/>
    <property type="match status" value="1"/>
</dbReference>
<dbReference type="InterPro" id="IPR017441">
    <property type="entry name" value="Protein_kinase_ATP_BS"/>
</dbReference>
<evidence type="ECO:0000256" key="1">
    <source>
        <dbReference type="ARBA" id="ARBA00006485"/>
    </source>
</evidence>
<dbReference type="EC" id="2.7.11.23" evidence="2"/>
<dbReference type="Pfam" id="PF00069">
    <property type="entry name" value="Pkinase"/>
    <property type="match status" value="1"/>
</dbReference>
<evidence type="ECO:0000313" key="14">
    <source>
        <dbReference type="Proteomes" id="UP001231189"/>
    </source>
</evidence>
<dbReference type="AlphaFoldDB" id="A0AAD8WFW6"/>
<dbReference type="PROSITE" id="PS00108">
    <property type="entry name" value="PROTEIN_KINASE_ST"/>
    <property type="match status" value="1"/>
</dbReference>
<reference evidence="13" key="1">
    <citation type="submission" date="2023-07" db="EMBL/GenBank/DDBJ databases">
        <title>A chromosome-level genome assembly of Lolium multiflorum.</title>
        <authorList>
            <person name="Chen Y."/>
            <person name="Copetti D."/>
            <person name="Kolliker R."/>
            <person name="Studer B."/>
        </authorList>
    </citation>
    <scope>NUCLEOTIDE SEQUENCE</scope>
    <source>
        <strain evidence="13">02402/16</strain>
        <tissue evidence="13">Leaf</tissue>
    </source>
</reference>
<dbReference type="PROSITE" id="PS50011">
    <property type="entry name" value="PROTEIN_KINASE_DOM"/>
    <property type="match status" value="1"/>
</dbReference>
<comment type="similarity">
    <text evidence="1">Belongs to the protein kinase superfamily. CMGC Ser/Thr protein kinase family. CDC2/CDKX subfamily.</text>
</comment>
<evidence type="ECO:0000256" key="2">
    <source>
        <dbReference type="ARBA" id="ARBA00012409"/>
    </source>
</evidence>
<dbReference type="PANTHER" id="PTHR24056">
    <property type="entry name" value="CELL DIVISION PROTEIN KINASE"/>
    <property type="match status" value="1"/>
</dbReference>
<keyword evidence="6" id="KW-0418">Kinase</keyword>
<dbReference type="SUPFAM" id="SSF56112">
    <property type="entry name" value="Protein kinase-like (PK-like)"/>
    <property type="match status" value="1"/>
</dbReference>
<evidence type="ECO:0000256" key="9">
    <source>
        <dbReference type="PROSITE-ProRule" id="PRU10141"/>
    </source>
</evidence>
<comment type="catalytic activity">
    <reaction evidence="8">
        <text>[DNA-directed RNA polymerase] + ATP = phospho-[DNA-directed RNA polymerase] + ADP + H(+)</text>
        <dbReference type="Rhea" id="RHEA:10216"/>
        <dbReference type="Rhea" id="RHEA-COMP:11321"/>
        <dbReference type="Rhea" id="RHEA-COMP:11322"/>
        <dbReference type="ChEBI" id="CHEBI:15378"/>
        <dbReference type="ChEBI" id="CHEBI:30616"/>
        <dbReference type="ChEBI" id="CHEBI:43176"/>
        <dbReference type="ChEBI" id="CHEBI:68546"/>
        <dbReference type="ChEBI" id="CHEBI:456216"/>
        <dbReference type="EC" id="2.7.11.23"/>
    </reaction>
</comment>
<keyword evidence="3" id="KW-0597">Phosphoprotein</keyword>